<dbReference type="InterPro" id="IPR033469">
    <property type="entry name" value="CYTH-like_dom_sf"/>
</dbReference>
<dbReference type="STRING" id="1797532.A2729_01355"/>
<dbReference type="Gene3D" id="2.40.320.10">
    <property type="entry name" value="Hypothetical Protein Pfu-838710-001"/>
    <property type="match status" value="1"/>
</dbReference>
<reference evidence="1 2" key="1">
    <citation type="journal article" date="2016" name="Nat. Commun.">
        <title>Thousands of microbial genomes shed light on interconnected biogeochemical processes in an aquifer system.</title>
        <authorList>
            <person name="Anantharaman K."/>
            <person name="Brown C.T."/>
            <person name="Hug L.A."/>
            <person name="Sharon I."/>
            <person name="Castelle C.J."/>
            <person name="Probst A.J."/>
            <person name="Thomas B.C."/>
            <person name="Singh A."/>
            <person name="Wilkins M.J."/>
            <person name="Karaoz U."/>
            <person name="Brodie E.L."/>
            <person name="Williams K.H."/>
            <person name="Hubbard S.S."/>
            <person name="Banfield J.F."/>
        </authorList>
    </citation>
    <scope>NUCLEOTIDE SEQUENCE [LARGE SCALE GENOMIC DNA]</scope>
</reference>
<protein>
    <recommendedName>
        <fullName evidence="3">CYTH domain-containing protein</fullName>
    </recommendedName>
</protein>
<dbReference type="SUPFAM" id="SSF55154">
    <property type="entry name" value="CYTH-like phosphatases"/>
    <property type="match status" value="1"/>
</dbReference>
<gene>
    <name evidence="1" type="ORF">A2729_01355</name>
</gene>
<name>A0A1G1XVC5_9BACT</name>
<evidence type="ECO:0008006" key="3">
    <source>
        <dbReference type="Google" id="ProtNLM"/>
    </source>
</evidence>
<dbReference type="Proteomes" id="UP000178930">
    <property type="component" value="Unassembled WGS sequence"/>
</dbReference>
<sequence>MKDKLIELELRAEVSLRRYKNLINQLAVLGKLHSQAKRLSVMYFGKINGKQIDLRVRVTNGNCEVVVKSGPFGSPERIEISQKIKPEQFLGMVKIFEQFEFTTKVGERKILNYSLPNHITASLVFTGLISYIELECLSNFSELKNNKHNLMKLARQLDIKILNAKEFNLLCQRLSDSVDWAFEGTAAHYKKLSTIFNQYLKLKNNSGS</sequence>
<evidence type="ECO:0000313" key="2">
    <source>
        <dbReference type="Proteomes" id="UP000178930"/>
    </source>
</evidence>
<dbReference type="AlphaFoldDB" id="A0A1G1XVC5"/>
<dbReference type="EMBL" id="MHIB01000027">
    <property type="protein sequence ID" value="OGY43952.1"/>
    <property type="molecule type" value="Genomic_DNA"/>
</dbReference>
<comment type="caution">
    <text evidence="1">The sequence shown here is derived from an EMBL/GenBank/DDBJ whole genome shotgun (WGS) entry which is preliminary data.</text>
</comment>
<accession>A0A1G1XVC5</accession>
<organism evidence="1 2">
    <name type="scientific">Candidatus Buchananbacteria bacterium RIFCSPHIGHO2_01_FULL_39_14</name>
    <dbReference type="NCBI Taxonomy" id="1797532"/>
    <lineage>
        <taxon>Bacteria</taxon>
        <taxon>Candidatus Buchananiibacteriota</taxon>
    </lineage>
</organism>
<evidence type="ECO:0000313" key="1">
    <source>
        <dbReference type="EMBL" id="OGY43952.1"/>
    </source>
</evidence>
<proteinExistence type="predicted"/>